<dbReference type="NCBIfam" id="TIGR02914">
    <property type="entry name" value="EpsI_fam"/>
    <property type="match status" value="1"/>
</dbReference>
<comment type="caution">
    <text evidence="2">The sequence shown here is derived from an EMBL/GenBank/DDBJ whole genome shotgun (WGS) entry which is preliminary data.</text>
</comment>
<dbReference type="InterPro" id="IPR014263">
    <property type="entry name" value="Methanolan_biosynth_EpsI"/>
</dbReference>
<sequence length="227" mass="25231">MKLTRRRAIGASALMFGAVALGTLGTPNQLLSKSYSALDLEASIPRVIGDWTVDSASVPILPSPDVQATLGKIYDQTVNRTYVNSTGQRVMLSIAYGGAQTRQLRAHRQEVCYSAQGFQVSKLRRERLELAGASLPVAKMIAKQGNRIEPVMYWFTMGDYAVMSLWDRQKVQFLYSLKNQIPDGFLVRFSSISENETEAFDLQSRFAEEMFAKLPPEVAGRLLGTKN</sequence>
<evidence type="ECO:0000313" key="2">
    <source>
        <dbReference type="EMBL" id="MDC8772073.1"/>
    </source>
</evidence>
<protein>
    <submittedName>
        <fullName evidence="2">EpsI family protein</fullName>
    </submittedName>
</protein>
<dbReference type="EMBL" id="JAQQXT010000005">
    <property type="protein sequence ID" value="MDC8772073.1"/>
    <property type="molecule type" value="Genomic_DNA"/>
</dbReference>
<reference evidence="2 3" key="1">
    <citation type="submission" date="2022-10" db="EMBL/GenBank/DDBJ databases">
        <title>Paucibacter sp. hw1 Genome sequencing.</title>
        <authorList>
            <person name="Park S."/>
        </authorList>
    </citation>
    <scope>NUCLEOTIDE SEQUENCE [LARGE SCALE GENOMIC DNA]</scope>
    <source>
        <strain evidence="3">hw1</strain>
    </source>
</reference>
<keyword evidence="3" id="KW-1185">Reference proteome</keyword>
<dbReference type="Proteomes" id="UP001221189">
    <property type="component" value="Unassembled WGS sequence"/>
</dbReference>
<dbReference type="Pfam" id="PF11984">
    <property type="entry name" value="DUF3485"/>
    <property type="match status" value="1"/>
</dbReference>
<evidence type="ECO:0000313" key="3">
    <source>
        <dbReference type="Proteomes" id="UP001221189"/>
    </source>
</evidence>
<feature type="domain" description="Methanolan biosynthesis EpsI" evidence="1">
    <location>
        <begin position="11"/>
        <end position="216"/>
    </location>
</feature>
<dbReference type="InterPro" id="IPR006311">
    <property type="entry name" value="TAT_signal"/>
</dbReference>
<dbReference type="NCBIfam" id="NF045609">
    <property type="entry name" value="EpsI_type_B"/>
    <property type="match status" value="1"/>
</dbReference>
<proteinExistence type="predicted"/>
<organism evidence="2 3">
    <name type="scientific">Roseateles albus</name>
    <dbReference type="NCBI Taxonomy" id="2987525"/>
    <lineage>
        <taxon>Bacteria</taxon>
        <taxon>Pseudomonadati</taxon>
        <taxon>Pseudomonadota</taxon>
        <taxon>Betaproteobacteria</taxon>
        <taxon>Burkholderiales</taxon>
        <taxon>Sphaerotilaceae</taxon>
        <taxon>Roseateles</taxon>
    </lineage>
</organism>
<dbReference type="PROSITE" id="PS51318">
    <property type="entry name" value="TAT"/>
    <property type="match status" value="1"/>
</dbReference>
<dbReference type="InterPro" id="IPR054653">
    <property type="entry name" value="EpsI_type_B_pred"/>
</dbReference>
<gene>
    <name evidence="2" type="ORF">PRZ03_10880</name>
</gene>
<evidence type="ECO:0000259" key="1">
    <source>
        <dbReference type="Pfam" id="PF11984"/>
    </source>
</evidence>
<name>A0ABT5KDV5_9BURK</name>
<accession>A0ABT5KDV5</accession>
<dbReference type="RefSeq" id="WP_273600313.1">
    <property type="nucleotide sequence ID" value="NZ_JAQQXT010000005.1"/>
</dbReference>